<dbReference type="AlphaFoldDB" id="A0A1G8PQQ1"/>
<keyword evidence="3" id="KW-1185">Reference proteome</keyword>
<dbReference type="Gene3D" id="1.10.260.40">
    <property type="entry name" value="lambda repressor-like DNA-binding domains"/>
    <property type="match status" value="1"/>
</dbReference>
<reference evidence="2 3" key="1">
    <citation type="submission" date="2016-10" db="EMBL/GenBank/DDBJ databases">
        <authorList>
            <person name="de Groot N.N."/>
        </authorList>
    </citation>
    <scope>NUCLEOTIDE SEQUENCE [LARGE SCALE GENOMIC DNA]</scope>
    <source>
        <strain evidence="2 3">DSM 44892</strain>
    </source>
</reference>
<dbReference type="Proteomes" id="UP000183263">
    <property type="component" value="Unassembled WGS sequence"/>
</dbReference>
<accession>A0A1G8PQQ1</accession>
<proteinExistence type="predicted"/>
<dbReference type="EMBL" id="FNDN01000013">
    <property type="protein sequence ID" value="SDI94869.1"/>
    <property type="molecule type" value="Genomic_DNA"/>
</dbReference>
<feature type="region of interest" description="Disordered" evidence="1">
    <location>
        <begin position="68"/>
        <end position="96"/>
    </location>
</feature>
<protein>
    <submittedName>
        <fullName evidence="2">Helix-turn-helix domain-containing protein</fullName>
    </submittedName>
</protein>
<feature type="region of interest" description="Disordered" evidence="1">
    <location>
        <begin position="28"/>
        <end position="50"/>
    </location>
</feature>
<dbReference type="SUPFAM" id="SSF47413">
    <property type="entry name" value="lambda repressor-like DNA-binding domains"/>
    <property type="match status" value="1"/>
</dbReference>
<feature type="compositionally biased region" description="Basic and acidic residues" evidence="1">
    <location>
        <begin position="83"/>
        <end position="94"/>
    </location>
</feature>
<evidence type="ECO:0000313" key="3">
    <source>
        <dbReference type="Proteomes" id="UP000183263"/>
    </source>
</evidence>
<name>A0A1G8PQQ1_9NOCA</name>
<dbReference type="RefSeq" id="WP_072739488.1">
    <property type="nucleotide sequence ID" value="NZ_CP048813.1"/>
</dbReference>
<sequence>MVTSTRARFGQYVYHRRRLLNLTQDEVTAAGGPSDAAQTRAENGTGPDPSIETLRKLDLALRWAPGSAARTLEGGEPVPLESSESRRIPAERPPLRLGPSQIPLDLETLVELLAPHGAVNRIAEEHPGVPGLSDAAAELDRVVSKITGAYVTRLLEVNGGPSGPRQPLLEFAFGHLLEAPPSTADPVEREEALYRRYLYGRGHDLDAATRERYRRRWESATDHVGAASNGPAA</sequence>
<evidence type="ECO:0000313" key="2">
    <source>
        <dbReference type="EMBL" id="SDI94869.1"/>
    </source>
</evidence>
<dbReference type="OrthoDB" id="4533699at2"/>
<dbReference type="GO" id="GO:0003677">
    <property type="term" value="F:DNA binding"/>
    <property type="evidence" value="ECO:0007669"/>
    <property type="project" value="InterPro"/>
</dbReference>
<organism evidence="2 3">
    <name type="scientific">Rhodococcus triatomae</name>
    <dbReference type="NCBI Taxonomy" id="300028"/>
    <lineage>
        <taxon>Bacteria</taxon>
        <taxon>Bacillati</taxon>
        <taxon>Actinomycetota</taxon>
        <taxon>Actinomycetes</taxon>
        <taxon>Mycobacteriales</taxon>
        <taxon>Nocardiaceae</taxon>
        <taxon>Rhodococcus</taxon>
    </lineage>
</organism>
<gene>
    <name evidence="2" type="ORF">SAMN05444695_113111</name>
</gene>
<evidence type="ECO:0000256" key="1">
    <source>
        <dbReference type="SAM" id="MobiDB-lite"/>
    </source>
</evidence>
<dbReference type="InterPro" id="IPR010982">
    <property type="entry name" value="Lambda_DNA-bd_dom_sf"/>
</dbReference>